<protein>
    <submittedName>
        <fullName evidence="2">Aminoglycoside phosphotransferase family protein</fullName>
    </submittedName>
</protein>
<dbReference type="InterPro" id="IPR011009">
    <property type="entry name" value="Kinase-like_dom_sf"/>
</dbReference>
<dbReference type="EMBL" id="CP041666">
    <property type="protein sequence ID" value="QDP41542.1"/>
    <property type="molecule type" value="Genomic_DNA"/>
</dbReference>
<organism evidence="2 3">
    <name type="scientific">Radiobacillus deserti</name>
    <dbReference type="NCBI Taxonomy" id="2594883"/>
    <lineage>
        <taxon>Bacteria</taxon>
        <taxon>Bacillati</taxon>
        <taxon>Bacillota</taxon>
        <taxon>Bacilli</taxon>
        <taxon>Bacillales</taxon>
        <taxon>Bacillaceae</taxon>
        <taxon>Radiobacillus</taxon>
    </lineage>
</organism>
<name>A0A516KJH9_9BACI</name>
<evidence type="ECO:0000313" key="2">
    <source>
        <dbReference type="EMBL" id="QDP41542.1"/>
    </source>
</evidence>
<dbReference type="SUPFAM" id="SSF56112">
    <property type="entry name" value="Protein kinase-like (PK-like)"/>
    <property type="match status" value="1"/>
</dbReference>
<evidence type="ECO:0000313" key="3">
    <source>
        <dbReference type="Proteomes" id="UP000315215"/>
    </source>
</evidence>
<dbReference type="GO" id="GO:0016740">
    <property type="term" value="F:transferase activity"/>
    <property type="evidence" value="ECO:0007669"/>
    <property type="project" value="UniProtKB-KW"/>
</dbReference>
<proteinExistence type="predicted"/>
<reference evidence="2 3" key="1">
    <citation type="submission" date="2019-07" db="EMBL/GenBank/DDBJ databases">
        <authorList>
            <person name="Li J."/>
        </authorList>
    </citation>
    <scope>NUCLEOTIDE SEQUENCE [LARGE SCALE GENOMIC DNA]</scope>
    <source>
        <strain evidence="2 3">TKL69</strain>
    </source>
</reference>
<sequence length="333" mass="38535">MDDFRLLKKLCAKSELGETIGVPVPISGGLLHKMYAVKTDNGKYAIKKLNPQIMKRPDAMNNYINSEKISYLVSKKVPAAPASIINGDFIQKIDNHFFMVFDWVEGKNLKPALNNCSHSEKIGSLLAEIHKTDFSELHIKEDLENNEQFIDWQYYVKKGQKINAEWVVLLFEIVDKLYEWTSLANQANRLLSANLVISHRDLDPKNVLWNKDNPVLIDWESAGYVNPMSDLMETALYWSEDETGNTDRKRFFAFINGYRKRYGETQVDWPTVLENGFLGKLGWLECNLKRSLWMEGSEEERKLGTTQVIGTIKEMRKYAEKITKLVDWLNNQE</sequence>
<dbReference type="Proteomes" id="UP000315215">
    <property type="component" value="Chromosome"/>
</dbReference>
<dbReference type="RefSeq" id="WP_143896188.1">
    <property type="nucleotide sequence ID" value="NZ_CP041666.1"/>
</dbReference>
<keyword evidence="3" id="KW-1185">Reference proteome</keyword>
<dbReference type="InterPro" id="IPR051678">
    <property type="entry name" value="AGP_Transferase"/>
</dbReference>
<dbReference type="PANTHER" id="PTHR21310">
    <property type="entry name" value="AMINOGLYCOSIDE PHOSPHOTRANSFERASE-RELATED-RELATED"/>
    <property type="match status" value="1"/>
</dbReference>
<dbReference type="KEGG" id="aqt:FN924_15995"/>
<dbReference type="OrthoDB" id="2352890at2"/>
<accession>A0A516KJH9</accession>
<dbReference type="Gene3D" id="3.90.1200.10">
    <property type="match status" value="1"/>
</dbReference>
<dbReference type="Pfam" id="PF01636">
    <property type="entry name" value="APH"/>
    <property type="match status" value="1"/>
</dbReference>
<dbReference type="InterPro" id="IPR002575">
    <property type="entry name" value="Aminoglycoside_PTrfase"/>
</dbReference>
<dbReference type="AlphaFoldDB" id="A0A516KJH9"/>
<feature type="domain" description="Aminoglycoside phosphotransferase" evidence="1">
    <location>
        <begin position="25"/>
        <end position="260"/>
    </location>
</feature>
<gene>
    <name evidence="2" type="ORF">FN924_15995</name>
</gene>
<evidence type="ECO:0000259" key="1">
    <source>
        <dbReference type="Pfam" id="PF01636"/>
    </source>
</evidence>
<keyword evidence="2" id="KW-0808">Transferase</keyword>